<evidence type="ECO:0000313" key="2">
    <source>
        <dbReference type="EMBL" id="SFT45647.1"/>
    </source>
</evidence>
<dbReference type="Pfam" id="PF13469">
    <property type="entry name" value="Sulfotransfer_3"/>
    <property type="match status" value="1"/>
</dbReference>
<organism evidence="2 3">
    <name type="scientific">Algoriphagus locisalis</name>
    <dbReference type="NCBI Taxonomy" id="305507"/>
    <lineage>
        <taxon>Bacteria</taxon>
        <taxon>Pseudomonadati</taxon>
        <taxon>Bacteroidota</taxon>
        <taxon>Cytophagia</taxon>
        <taxon>Cytophagales</taxon>
        <taxon>Cyclobacteriaceae</taxon>
        <taxon>Algoriphagus</taxon>
    </lineage>
</organism>
<dbReference type="STRING" id="305507.SAMN04489724_0832"/>
<dbReference type="InterPro" id="IPR026634">
    <property type="entry name" value="TPST-like"/>
</dbReference>
<dbReference type="Gene3D" id="3.40.50.300">
    <property type="entry name" value="P-loop containing nucleotide triphosphate hydrolases"/>
    <property type="match status" value="1"/>
</dbReference>
<dbReference type="GO" id="GO:0008476">
    <property type="term" value="F:protein-tyrosine sulfotransferase activity"/>
    <property type="evidence" value="ECO:0007669"/>
    <property type="project" value="InterPro"/>
</dbReference>
<dbReference type="EMBL" id="FPBF01000001">
    <property type="protein sequence ID" value="SFT45647.1"/>
    <property type="molecule type" value="Genomic_DNA"/>
</dbReference>
<keyword evidence="1 2" id="KW-0808">Transferase</keyword>
<name>A0A1I6Y5G5_9BACT</name>
<dbReference type="RefSeq" id="WP_170857008.1">
    <property type="nucleotide sequence ID" value="NZ_FPBF01000001.1"/>
</dbReference>
<proteinExistence type="predicted"/>
<evidence type="ECO:0000313" key="3">
    <source>
        <dbReference type="Proteomes" id="UP000199673"/>
    </source>
</evidence>
<dbReference type="PANTHER" id="PTHR12788:SF10">
    <property type="entry name" value="PROTEIN-TYROSINE SULFOTRANSFERASE"/>
    <property type="match status" value="1"/>
</dbReference>
<gene>
    <name evidence="2" type="ORF">SAMN04489724_0832</name>
</gene>
<sequence>MLDRPIFLIGAARSGTTLLGDILSKHHDLAYWIEPKYIWKYKSPNILNDYRFKDDVDDDIRKFIYNRFNLFLKKCKKSRFIEKTPSNCFRIPFIDSIFPNAIYINIIRDGRDVTISAYKKWTFKHDTSAYERRLSFNEFPLIDFPYYLFHFVKQFVIQQFYPNELRMWGPMSPSIITYLNKSIEEACAYQWRESTETSINDLSKIDQNRVINIRYEDLLSDPCKHLNEIFKVCKLSNSNETILYAENIIKSNNSNKWLNNKFIDKVSYILDPTLEKLGYL</sequence>
<accession>A0A1I6Y5G5</accession>
<dbReference type="InterPro" id="IPR027417">
    <property type="entry name" value="P-loop_NTPase"/>
</dbReference>
<keyword evidence="3" id="KW-1185">Reference proteome</keyword>
<dbReference type="SUPFAM" id="SSF52540">
    <property type="entry name" value="P-loop containing nucleoside triphosphate hydrolases"/>
    <property type="match status" value="1"/>
</dbReference>
<protein>
    <submittedName>
        <fullName evidence="2">Sulfotransferase family protein</fullName>
    </submittedName>
</protein>
<reference evidence="3" key="1">
    <citation type="submission" date="2016-10" db="EMBL/GenBank/DDBJ databases">
        <authorList>
            <person name="Varghese N."/>
            <person name="Submissions S."/>
        </authorList>
    </citation>
    <scope>NUCLEOTIDE SEQUENCE [LARGE SCALE GENOMIC DNA]</scope>
    <source>
        <strain evidence="3">DSM 23445</strain>
    </source>
</reference>
<dbReference type="AlphaFoldDB" id="A0A1I6Y5G5"/>
<evidence type="ECO:0000256" key="1">
    <source>
        <dbReference type="ARBA" id="ARBA00022679"/>
    </source>
</evidence>
<dbReference type="Proteomes" id="UP000199673">
    <property type="component" value="Unassembled WGS sequence"/>
</dbReference>
<dbReference type="PANTHER" id="PTHR12788">
    <property type="entry name" value="PROTEIN-TYROSINE SULFOTRANSFERASE 2"/>
    <property type="match status" value="1"/>
</dbReference>